<accession>A0A443JEE0</accession>
<evidence type="ECO:0000313" key="2">
    <source>
        <dbReference type="EMBL" id="RWR18887.1"/>
    </source>
</evidence>
<proteinExistence type="predicted"/>
<dbReference type="EMBL" id="RBZY01000027">
    <property type="protein sequence ID" value="RWR18887.1"/>
    <property type="molecule type" value="Genomic_DNA"/>
</dbReference>
<evidence type="ECO:0000313" key="3">
    <source>
        <dbReference type="Proteomes" id="UP000285970"/>
    </source>
</evidence>
<reference evidence="2 3" key="1">
    <citation type="journal article" date="2018" name="Front. Microbiol.">
        <title>Novel Insights Into Bacterial Dimethylsulfoniopropionate Catabolism in the East China Sea.</title>
        <authorList>
            <person name="Liu J."/>
            <person name="Liu J."/>
            <person name="Zhang S.H."/>
            <person name="Liang J."/>
            <person name="Lin H."/>
            <person name="Song D."/>
            <person name="Yang G.P."/>
            <person name="Todd J.D."/>
            <person name="Zhang X.H."/>
        </authorList>
    </citation>
    <scope>NUCLEOTIDE SEQUENCE [LARGE SCALE GENOMIC DNA]</scope>
    <source>
        <strain evidence="2 3">ZYFD042</strain>
    </source>
</reference>
<dbReference type="OrthoDB" id="2594539at2"/>
<sequence>MTACTVRDMTTPEFRTHRQLREDGWTRHRVETAVASGALIRVRRGRYVSASVDSTVQDAACLGGRLDCVSLLSLLGVFALDPGRLHVQFDRDASRLPERPSGVVAHWRSTVAPRGALRADLLEALAQAVMCQGPRAGIASVDSALHLGLVTGAEVDAIFDKLPRRYRRLQNLVDGSAESGPETFVRLILRALGERYETQVRIRGVGRVDFLVEGWLIIECDSRAHHSSIEAQLRDRRRDRVAASAGYLTLRVVAEEILYRPELVREALAGVVRSRRRSR</sequence>
<name>A0A443JEE0_9MICO</name>
<feature type="domain" description="DUF559" evidence="1">
    <location>
        <begin position="195"/>
        <end position="268"/>
    </location>
</feature>
<dbReference type="Pfam" id="PF04480">
    <property type="entry name" value="DUF559"/>
    <property type="match status" value="1"/>
</dbReference>
<evidence type="ECO:0000259" key="1">
    <source>
        <dbReference type="Pfam" id="PF04480"/>
    </source>
</evidence>
<dbReference type="Proteomes" id="UP000285970">
    <property type="component" value="Unassembled WGS sequence"/>
</dbReference>
<organism evidence="2 3">
    <name type="scientific">Microbacterium enclense</name>
    <dbReference type="NCBI Taxonomy" id="993073"/>
    <lineage>
        <taxon>Bacteria</taxon>
        <taxon>Bacillati</taxon>
        <taxon>Actinomycetota</taxon>
        <taxon>Actinomycetes</taxon>
        <taxon>Micrococcales</taxon>
        <taxon>Microbacteriaceae</taxon>
        <taxon>Microbacterium</taxon>
    </lineage>
</organism>
<dbReference type="Gene3D" id="3.40.960.10">
    <property type="entry name" value="VSR Endonuclease"/>
    <property type="match status" value="1"/>
</dbReference>
<protein>
    <submittedName>
        <fullName evidence="2">DUF559 domain-containing protein</fullName>
    </submittedName>
</protein>
<dbReference type="InterPro" id="IPR007569">
    <property type="entry name" value="DUF559"/>
</dbReference>
<dbReference type="InterPro" id="IPR011335">
    <property type="entry name" value="Restrct_endonuc-II-like"/>
</dbReference>
<comment type="caution">
    <text evidence="2">The sequence shown here is derived from an EMBL/GenBank/DDBJ whole genome shotgun (WGS) entry which is preliminary data.</text>
</comment>
<dbReference type="AlphaFoldDB" id="A0A443JEE0"/>
<gene>
    <name evidence="2" type="ORF">D8Y23_08955</name>
</gene>
<dbReference type="SUPFAM" id="SSF52980">
    <property type="entry name" value="Restriction endonuclease-like"/>
    <property type="match status" value="1"/>
</dbReference>